<sequence length="275" mass="32263">MQETYFTTGEFAKMCNVEKHVLFHYDDIGLFKPEIIKKNGYRYYSYHQYFTFSVITNLKKLGMSLKDIKIYLEQRDPSMFLDLLEEKSKQVAEKIKYFQEIQEMIENMKAMTTEGINIHNNVYLESLPSEIILPSNNMENSPNKTFANFMQEYIKFCNDLGITVQESVGSIISVNNLRKNNFTNLSHLYIRTKSFLPGKTTIRKPGIYLCGYFEGEYDDLCHAYKKMLNYADDNGIVLGDYSYEEYLISDIAQKDQKHYITKLMIETLEDENDST</sequence>
<dbReference type="PROSITE" id="PS50937">
    <property type="entry name" value="HTH_MERR_2"/>
    <property type="match status" value="1"/>
</dbReference>
<dbReference type="InterPro" id="IPR000551">
    <property type="entry name" value="MerR-type_HTH_dom"/>
</dbReference>
<name>A0ABS6EGW1_9CLOT</name>
<feature type="domain" description="HTH merR-type" evidence="1">
    <location>
        <begin position="5"/>
        <end position="74"/>
    </location>
</feature>
<dbReference type="SMART" id="SM00422">
    <property type="entry name" value="HTH_MERR"/>
    <property type="match status" value="1"/>
</dbReference>
<accession>A0ABS6EGW1</accession>
<dbReference type="Proteomes" id="UP000726170">
    <property type="component" value="Unassembled WGS sequence"/>
</dbReference>
<evidence type="ECO:0000313" key="3">
    <source>
        <dbReference type="Proteomes" id="UP000726170"/>
    </source>
</evidence>
<comment type="caution">
    <text evidence="2">The sequence shown here is derived from an EMBL/GenBank/DDBJ whole genome shotgun (WGS) entry which is preliminary data.</text>
</comment>
<reference evidence="2 3" key="1">
    <citation type="submission" date="2021-06" db="EMBL/GenBank/DDBJ databases">
        <authorList>
            <person name="Sun Q."/>
            <person name="Li D."/>
        </authorList>
    </citation>
    <scope>NUCLEOTIDE SEQUENCE [LARGE SCALE GENOMIC DNA]</scope>
    <source>
        <strain evidence="2 3">MSJ-11</strain>
    </source>
</reference>
<dbReference type="CDD" id="cd04782">
    <property type="entry name" value="HTH_BltR"/>
    <property type="match status" value="1"/>
</dbReference>
<dbReference type="Pfam" id="PF13411">
    <property type="entry name" value="MerR_1"/>
    <property type="match status" value="1"/>
</dbReference>
<dbReference type="InterPro" id="IPR047057">
    <property type="entry name" value="MerR_fam"/>
</dbReference>
<protein>
    <submittedName>
        <fullName evidence="2">MerR family transcriptional regulator</fullName>
    </submittedName>
</protein>
<dbReference type="RefSeq" id="WP_216438923.1">
    <property type="nucleotide sequence ID" value="NZ_JAHLQF010000002.1"/>
</dbReference>
<dbReference type="EMBL" id="JAHLQF010000002">
    <property type="protein sequence ID" value="MBU5484448.1"/>
    <property type="molecule type" value="Genomic_DNA"/>
</dbReference>
<proteinExistence type="predicted"/>
<keyword evidence="3" id="KW-1185">Reference proteome</keyword>
<dbReference type="PANTHER" id="PTHR30204">
    <property type="entry name" value="REDOX-CYCLING DRUG-SENSING TRANSCRIPTIONAL ACTIVATOR SOXR"/>
    <property type="match status" value="1"/>
</dbReference>
<organism evidence="2 3">
    <name type="scientific">Clostridium mobile</name>
    <dbReference type="NCBI Taxonomy" id="2841512"/>
    <lineage>
        <taxon>Bacteria</taxon>
        <taxon>Bacillati</taxon>
        <taxon>Bacillota</taxon>
        <taxon>Clostridia</taxon>
        <taxon>Eubacteriales</taxon>
        <taxon>Clostridiaceae</taxon>
        <taxon>Clostridium</taxon>
    </lineage>
</organism>
<gene>
    <name evidence="2" type="ORF">KQI86_08915</name>
</gene>
<evidence type="ECO:0000259" key="1">
    <source>
        <dbReference type="PROSITE" id="PS50937"/>
    </source>
</evidence>
<dbReference type="PANTHER" id="PTHR30204:SF85">
    <property type="entry name" value="MULTIDRUG-EFFLUX TRANSPORTER 2 REGULATOR"/>
    <property type="match status" value="1"/>
</dbReference>
<evidence type="ECO:0000313" key="2">
    <source>
        <dbReference type="EMBL" id="MBU5484448.1"/>
    </source>
</evidence>